<dbReference type="EMBL" id="JAADJG010000802">
    <property type="protein sequence ID" value="KAF4436472.1"/>
    <property type="molecule type" value="Genomic_DNA"/>
</dbReference>
<keyword evidence="1" id="KW-0472">Membrane</keyword>
<dbReference type="Proteomes" id="UP000605986">
    <property type="component" value="Unassembled WGS sequence"/>
</dbReference>
<reference evidence="2" key="1">
    <citation type="submission" date="2020-01" db="EMBL/GenBank/DDBJ databases">
        <title>Identification and distribution of gene clusters putatively required for synthesis of sphingolipid metabolism inhibitors in phylogenetically diverse species of the filamentous fungus Fusarium.</title>
        <authorList>
            <person name="Kim H.-S."/>
            <person name="Busman M."/>
            <person name="Brown D.W."/>
            <person name="Divon H."/>
            <person name="Uhlig S."/>
            <person name="Proctor R.H."/>
        </authorList>
    </citation>
    <scope>NUCLEOTIDE SEQUENCE</scope>
    <source>
        <strain evidence="2">NRRL 53441</strain>
    </source>
</reference>
<gene>
    <name evidence="2" type="ORF">F53441_13262</name>
</gene>
<comment type="caution">
    <text evidence="2">The sequence shown here is derived from an EMBL/GenBank/DDBJ whole genome shotgun (WGS) entry which is preliminary data.</text>
</comment>
<feature type="transmembrane region" description="Helical" evidence="1">
    <location>
        <begin position="427"/>
        <end position="445"/>
    </location>
</feature>
<evidence type="ECO:0000313" key="3">
    <source>
        <dbReference type="Proteomes" id="UP000605986"/>
    </source>
</evidence>
<sequence>METSYEDYVRQRAQKNPCLNSLVDYLQETPGTVCKGYLMFTDSASVSACHFAADMIPEISRPSPVESTRLVLMENIHSTSICQLGEQLGIDPMFFAGHVTTDLQDMENALLPPSLTTLPSTSAERGYINIHYQQVLDLGSSALFEDAPCSLKTDDNISRNVRLLPPLSGKQIGLVQSCCSIIVKKIGNVQIGEFISSLTDRKHKMLTLTEGLILVDPPINRVYKTTESGSQQIYDAKRLHGGLEDFTHPATFDTTADQEEEEWDNSSIRDCLMQYVTFTPGILRPTKEVPFILDVAYFPVRIILNEWNTYAHLTTRYLKYFEVSMNDITSRLRNDDMIDLQSWRRRNRQSQHQLIALAEFLDYHRTDIPRESQIIRWALIVKDIRYMSRQMETDGQSLEQMISAATSMVQLLDAIRSILEAINMRRLTSIALLFIPLSWLAYVFSMSGQYLPGNWLFLVYLVLGLPVLGAASLFTKLPINRASL</sequence>
<evidence type="ECO:0000256" key="1">
    <source>
        <dbReference type="SAM" id="Phobius"/>
    </source>
</evidence>
<dbReference type="AlphaFoldDB" id="A0A8H4NS09"/>
<accession>A0A8H4NS09</accession>
<evidence type="ECO:0000313" key="2">
    <source>
        <dbReference type="EMBL" id="KAF4436472.1"/>
    </source>
</evidence>
<feature type="transmembrane region" description="Helical" evidence="1">
    <location>
        <begin position="457"/>
        <end position="475"/>
    </location>
</feature>
<organism evidence="2 3">
    <name type="scientific">Fusarium austroafricanum</name>
    <dbReference type="NCBI Taxonomy" id="2364996"/>
    <lineage>
        <taxon>Eukaryota</taxon>
        <taxon>Fungi</taxon>
        <taxon>Dikarya</taxon>
        <taxon>Ascomycota</taxon>
        <taxon>Pezizomycotina</taxon>
        <taxon>Sordariomycetes</taxon>
        <taxon>Hypocreomycetidae</taxon>
        <taxon>Hypocreales</taxon>
        <taxon>Nectriaceae</taxon>
        <taxon>Fusarium</taxon>
        <taxon>Fusarium concolor species complex</taxon>
    </lineage>
</organism>
<dbReference type="OrthoDB" id="5428055at2759"/>
<keyword evidence="3" id="KW-1185">Reference proteome</keyword>
<protein>
    <submittedName>
        <fullName evidence="2">Zinc transport protein ZntB</fullName>
    </submittedName>
</protein>
<name>A0A8H4NS09_9HYPO</name>
<proteinExistence type="predicted"/>
<keyword evidence="1" id="KW-1133">Transmembrane helix</keyword>
<keyword evidence="1" id="KW-0812">Transmembrane</keyword>